<keyword evidence="2" id="KW-1185">Reference proteome</keyword>
<name>A0AAV4MK20_CAEEX</name>
<organism evidence="1 2">
    <name type="scientific">Caerostris extrusa</name>
    <name type="common">Bark spider</name>
    <name type="synonym">Caerostris bankana</name>
    <dbReference type="NCBI Taxonomy" id="172846"/>
    <lineage>
        <taxon>Eukaryota</taxon>
        <taxon>Metazoa</taxon>
        <taxon>Ecdysozoa</taxon>
        <taxon>Arthropoda</taxon>
        <taxon>Chelicerata</taxon>
        <taxon>Arachnida</taxon>
        <taxon>Araneae</taxon>
        <taxon>Araneomorphae</taxon>
        <taxon>Entelegynae</taxon>
        <taxon>Araneoidea</taxon>
        <taxon>Araneidae</taxon>
        <taxon>Caerostris</taxon>
    </lineage>
</organism>
<dbReference type="Proteomes" id="UP001054945">
    <property type="component" value="Unassembled WGS sequence"/>
</dbReference>
<protein>
    <submittedName>
        <fullName evidence="1">RYamide receptor</fullName>
    </submittedName>
</protein>
<evidence type="ECO:0000313" key="2">
    <source>
        <dbReference type="Proteomes" id="UP001054945"/>
    </source>
</evidence>
<comment type="caution">
    <text evidence="1">The sequence shown here is derived from an EMBL/GenBank/DDBJ whole genome shotgun (WGS) entry which is preliminary data.</text>
</comment>
<accession>A0AAV4MK20</accession>
<reference evidence="1 2" key="1">
    <citation type="submission" date="2021-06" db="EMBL/GenBank/DDBJ databases">
        <title>Caerostris extrusa draft genome.</title>
        <authorList>
            <person name="Kono N."/>
            <person name="Arakawa K."/>
        </authorList>
    </citation>
    <scope>NUCLEOTIDE SEQUENCE [LARGE SCALE GENOMIC DNA]</scope>
</reference>
<keyword evidence="1" id="KW-0675">Receptor</keyword>
<dbReference type="EMBL" id="BPLR01019867">
    <property type="protein sequence ID" value="GIX72683.1"/>
    <property type="molecule type" value="Genomic_DNA"/>
</dbReference>
<dbReference type="AlphaFoldDB" id="A0AAV4MK20"/>
<evidence type="ECO:0000313" key="1">
    <source>
        <dbReference type="EMBL" id="GIX72683.1"/>
    </source>
</evidence>
<proteinExistence type="predicted"/>
<gene>
    <name evidence="1" type="primary">RYa-R_1</name>
    <name evidence="1" type="ORF">CEXT_472531</name>
</gene>
<sequence length="196" mass="22398">MNITQELIGNNSEKMTIIQIQNYRYLYQRLSKAVMHIMYITVSVAAKLVEMYQQIHRHPVSIEATDDQTTSQVDNSPCMGGGSYYTSTSSSSVLPEVRPAWDGFNDTTRRYICTEAWETSEQRYYFQYGPNDTGVLFPADCSAVYFTQGIANVVWGNKPPGETEDVRDQRIAASKRKRTYYIISPELIRGSFKEDP</sequence>